<evidence type="ECO:0000313" key="1">
    <source>
        <dbReference type="EMBL" id="CTR10703.1"/>
    </source>
</evidence>
<organism evidence="1 2">
    <name type="scientific">Rhodotorula toruloides</name>
    <name type="common">Yeast</name>
    <name type="synonym">Rhodosporidium toruloides</name>
    <dbReference type="NCBI Taxonomy" id="5286"/>
    <lineage>
        <taxon>Eukaryota</taxon>
        <taxon>Fungi</taxon>
        <taxon>Dikarya</taxon>
        <taxon>Basidiomycota</taxon>
        <taxon>Pucciniomycotina</taxon>
        <taxon>Microbotryomycetes</taxon>
        <taxon>Sporidiobolales</taxon>
        <taxon>Sporidiobolaceae</taxon>
        <taxon>Rhodotorula</taxon>
    </lineage>
</organism>
<accession>A0A0K3CNY3</accession>
<sequence length="433" mass="48373">MTASRLPNEIIDRILVFAASSGTFTRRDRQSIVPAKYELDDSITSPYSILRACALVSPAWRTVAQARLFSLVRIHSPQKQCPTLWATLVARPDLANCVKTLRLEAVLTPEDDEALDRVPKECSSLSTVVFDGGTIDFCVLENLTDSDTVTTVRVTDRGSGPFRCYSPANPLPASVRHLSTPSVYLTPWVWPHINPTADETDPHSLLAWLTDSVEWLTITGALEQPDEVIYASHVISGQSSPGELPYSFKRLKGINASVGAKTAIEEMFPPSASEMDRISVVWHVDWQELIDCAAPWQDFDGSTPAHDPLIDAFLEEDAYKPPRAHKLEALYILPLPISPKRSYLDELVTRVGPGGDPSLRHLKTLFLHKQWKKVLRKRGATALDGQGAIRIEIVFVGSILREDERVMVGRLGDYDRGIPAEMQRWMERRVQQE</sequence>
<dbReference type="AlphaFoldDB" id="A0A0K3CNY3"/>
<gene>
    <name evidence="1" type="primary">FGENESH: predicted gene_14.114</name>
    <name evidence="1" type="ORF">BN2166_0065640</name>
</gene>
<dbReference type="EMBL" id="CWKI01000014">
    <property type="protein sequence ID" value="CTR10703.1"/>
    <property type="molecule type" value="Genomic_DNA"/>
</dbReference>
<keyword evidence="2" id="KW-1185">Reference proteome</keyword>
<dbReference type="Proteomes" id="UP000199069">
    <property type="component" value="Unassembled WGS sequence"/>
</dbReference>
<protein>
    <submittedName>
        <fullName evidence="1">Uncharacterized protein</fullName>
    </submittedName>
</protein>
<reference evidence="1 2" key="1">
    <citation type="submission" date="2015-07" db="EMBL/GenBank/DDBJ databases">
        <authorList>
            <person name="Cajimat M.N.B."/>
            <person name="Milazzo M.L."/>
            <person name="Fulhorst C.F."/>
        </authorList>
    </citation>
    <scope>NUCLEOTIDE SEQUENCE [LARGE SCALE GENOMIC DNA]</scope>
    <source>
        <strain evidence="1">Single colony</strain>
    </source>
</reference>
<evidence type="ECO:0000313" key="2">
    <source>
        <dbReference type="Proteomes" id="UP000199069"/>
    </source>
</evidence>
<name>A0A0K3CNY3_RHOTO</name>
<proteinExistence type="predicted"/>